<feature type="transmembrane region" description="Helical" evidence="1">
    <location>
        <begin position="259"/>
        <end position="279"/>
    </location>
</feature>
<feature type="transmembrane region" description="Helical" evidence="1">
    <location>
        <begin position="400"/>
        <end position="420"/>
    </location>
</feature>
<feature type="transmembrane region" description="Helical" evidence="1">
    <location>
        <begin position="346"/>
        <end position="364"/>
    </location>
</feature>
<feature type="transmembrane region" description="Helical" evidence="1">
    <location>
        <begin position="32"/>
        <end position="52"/>
    </location>
</feature>
<keyword evidence="1" id="KW-0812">Transmembrane</keyword>
<dbReference type="AlphaFoldDB" id="A0A2M9Y5F0"/>
<feature type="transmembrane region" description="Helical" evidence="1">
    <location>
        <begin position="315"/>
        <end position="334"/>
    </location>
</feature>
<proteinExistence type="predicted"/>
<gene>
    <name evidence="2" type="ORF">EHQ30_09555</name>
</gene>
<feature type="transmembrane region" description="Helical" evidence="1">
    <location>
        <begin position="171"/>
        <end position="204"/>
    </location>
</feature>
<dbReference type="Proteomes" id="UP000297891">
    <property type="component" value="Unassembled WGS sequence"/>
</dbReference>
<keyword evidence="3" id="KW-1185">Reference proteome</keyword>
<accession>A0A2M9Y5F0</accession>
<feature type="transmembrane region" description="Helical" evidence="1">
    <location>
        <begin position="64"/>
        <end position="84"/>
    </location>
</feature>
<dbReference type="PROSITE" id="PS51257">
    <property type="entry name" value="PROKAR_LIPOPROTEIN"/>
    <property type="match status" value="1"/>
</dbReference>
<keyword evidence="1" id="KW-1133">Transmembrane helix</keyword>
<reference evidence="2" key="1">
    <citation type="journal article" date="2019" name="PLoS Negl. Trop. Dis.">
        <title>Revisiting the worldwide diversity of Leptospira species in the environment.</title>
        <authorList>
            <person name="Vincent A.T."/>
            <person name="Schiettekatte O."/>
            <person name="Bourhy P."/>
            <person name="Veyrier F.J."/>
            <person name="Picardeau M."/>
        </authorList>
    </citation>
    <scope>NUCLEOTIDE SEQUENCE [LARGE SCALE GENOMIC DNA]</scope>
    <source>
        <strain evidence="2">201800277</strain>
    </source>
</reference>
<dbReference type="RefSeq" id="WP_100790058.1">
    <property type="nucleotide sequence ID" value="NZ_NPDQ01000002.1"/>
</dbReference>
<dbReference type="EMBL" id="RQFP01000001">
    <property type="protein sequence ID" value="TGK97231.1"/>
    <property type="molecule type" value="Genomic_DNA"/>
</dbReference>
<dbReference type="GO" id="GO:0016757">
    <property type="term" value="F:glycosyltransferase activity"/>
    <property type="evidence" value="ECO:0007669"/>
    <property type="project" value="UniProtKB-KW"/>
</dbReference>
<organism evidence="2 3">
    <name type="scientific">Leptospira brenneri</name>
    <dbReference type="NCBI Taxonomy" id="2023182"/>
    <lineage>
        <taxon>Bacteria</taxon>
        <taxon>Pseudomonadati</taxon>
        <taxon>Spirochaetota</taxon>
        <taxon>Spirochaetia</taxon>
        <taxon>Leptospirales</taxon>
        <taxon>Leptospiraceae</taxon>
        <taxon>Leptospira</taxon>
    </lineage>
</organism>
<keyword evidence="2" id="KW-0808">Transferase</keyword>
<dbReference type="OrthoDB" id="342233at2"/>
<feature type="transmembrane region" description="Helical" evidence="1">
    <location>
        <begin position="376"/>
        <end position="393"/>
    </location>
</feature>
<feature type="transmembrane region" description="Helical" evidence="1">
    <location>
        <begin position="7"/>
        <end position="26"/>
    </location>
</feature>
<sequence length="540" mass="62968">MKTIYLYIPYLFLLGCQFLPTKPWFLPGEKNIYIFIAIFFITLQTFLLFSLAKNNDLVDKIKKYIPAGWIFALLFFIFLILFPIRNMNWGDGLLLLETNLLETKLFGFQFTLDEILETALHSQVSNLLFRFGFSDDPRISYTFLSQLAGIGILFGFLWTAKRENKSNTASILVLLSSGGILLTFGYAENYTLVTVTHLLIYLFVSKYTKDPKDNNLLLYGSTALVSISMLFHLVSGYLVLLLIYLWYVHSPKDKKIKHLVGCAILGLSILTPWFSYFLFFHDPAIDRNSTHLIHPPFYPKSRLVSLNHFKEILSVLYWNASIASLFLSYQFLFFKKEWKAFVERPETKVILVTILAFFLHGFFHNPQLGFPADWDLMGFYWLPITFLAHQFWIQSKEISIEWIPSFLFGTVVVIFSAITLHQTNPSRELLWETTKSTIQSYVKENKSYIDNLPKEDKKFFAKGDFLFYKGEVITAKLCDFPEKQNLIQKMNHHRRIWKKGFEDGSFKSKEILGQFLTEATKTNIEYIKSLEVNKICHRPL</sequence>
<protein>
    <submittedName>
        <fullName evidence="2">Dolichyl-phosphate-mannose--protein mannosyltransferase</fullName>
    </submittedName>
</protein>
<evidence type="ECO:0000313" key="3">
    <source>
        <dbReference type="Proteomes" id="UP000297891"/>
    </source>
</evidence>
<name>A0A2M9Y5F0_9LEPT</name>
<evidence type="ECO:0000256" key="1">
    <source>
        <dbReference type="SAM" id="Phobius"/>
    </source>
</evidence>
<comment type="caution">
    <text evidence="2">The sequence shown here is derived from an EMBL/GenBank/DDBJ whole genome shotgun (WGS) entry which is preliminary data.</text>
</comment>
<feature type="transmembrane region" description="Helical" evidence="1">
    <location>
        <begin position="139"/>
        <end position="159"/>
    </location>
</feature>
<keyword evidence="1" id="KW-0472">Membrane</keyword>
<feature type="transmembrane region" description="Helical" evidence="1">
    <location>
        <begin position="216"/>
        <end position="247"/>
    </location>
</feature>
<evidence type="ECO:0000313" key="2">
    <source>
        <dbReference type="EMBL" id="TGK97231.1"/>
    </source>
</evidence>
<keyword evidence="2" id="KW-0328">Glycosyltransferase</keyword>